<dbReference type="GO" id="GO:0002040">
    <property type="term" value="P:sprouting angiogenesis"/>
    <property type="evidence" value="ECO:0007669"/>
    <property type="project" value="TreeGrafter"/>
</dbReference>
<accession>S7PAC2</accession>
<dbReference type="GO" id="GO:0004842">
    <property type="term" value="F:ubiquitin-protein transferase activity"/>
    <property type="evidence" value="ECO:0007669"/>
    <property type="project" value="InterPro"/>
</dbReference>
<dbReference type="AlphaFoldDB" id="S7PAC2"/>
<name>S7PAC2_MYOBR</name>
<proteinExistence type="predicted"/>
<dbReference type="PANTHER" id="PTHR22605:SF16">
    <property type="entry name" value="E3 UBIQUITIN-PROTEIN LIGASE RNF213"/>
    <property type="match status" value="1"/>
</dbReference>
<dbReference type="PANTHER" id="PTHR22605">
    <property type="entry name" value="RZ-TYPE DOMAIN-CONTAINING PROTEIN"/>
    <property type="match status" value="1"/>
</dbReference>
<sequence>MAHILVQSHTHGLEEVCGAVPFSWRIRDYVEELWLQAQYISKATGPEPVGKLVEIFPQTPLGRFLARLRVEERQELLRSYLRDFLLLTMQVSTWPELEVSADTGPRPGCGHGAAGRACSRHTVGAT</sequence>
<dbReference type="GO" id="GO:0005829">
    <property type="term" value="C:cytosol"/>
    <property type="evidence" value="ECO:0007669"/>
    <property type="project" value="TreeGrafter"/>
</dbReference>
<dbReference type="GO" id="GO:0006511">
    <property type="term" value="P:ubiquitin-dependent protein catabolic process"/>
    <property type="evidence" value="ECO:0007669"/>
    <property type="project" value="TreeGrafter"/>
</dbReference>
<keyword evidence="2" id="KW-1185">Reference proteome</keyword>
<dbReference type="GO" id="GO:2000051">
    <property type="term" value="P:negative regulation of non-canonical Wnt signaling pathway"/>
    <property type="evidence" value="ECO:0007669"/>
    <property type="project" value="TreeGrafter"/>
</dbReference>
<evidence type="ECO:0000313" key="1">
    <source>
        <dbReference type="EMBL" id="EPQ04602.1"/>
    </source>
</evidence>
<dbReference type="InterPro" id="IPR031248">
    <property type="entry name" value="RNF213"/>
</dbReference>
<protein>
    <submittedName>
        <fullName evidence="1">RING finger protein 213</fullName>
    </submittedName>
</protein>
<gene>
    <name evidence="1" type="ORF">D623_10000947</name>
</gene>
<dbReference type="EMBL" id="KE161592">
    <property type="protein sequence ID" value="EPQ04602.1"/>
    <property type="molecule type" value="Genomic_DNA"/>
</dbReference>
<dbReference type="GO" id="GO:0005730">
    <property type="term" value="C:nucleolus"/>
    <property type="evidence" value="ECO:0007669"/>
    <property type="project" value="TreeGrafter"/>
</dbReference>
<dbReference type="GO" id="GO:0016020">
    <property type="term" value="C:membrane"/>
    <property type="evidence" value="ECO:0007669"/>
    <property type="project" value="TreeGrafter"/>
</dbReference>
<organism evidence="1 2">
    <name type="scientific">Myotis brandtii</name>
    <name type="common">Brandt's bat</name>
    <dbReference type="NCBI Taxonomy" id="109478"/>
    <lineage>
        <taxon>Eukaryota</taxon>
        <taxon>Metazoa</taxon>
        <taxon>Chordata</taxon>
        <taxon>Craniata</taxon>
        <taxon>Vertebrata</taxon>
        <taxon>Euteleostomi</taxon>
        <taxon>Mammalia</taxon>
        <taxon>Eutheria</taxon>
        <taxon>Laurasiatheria</taxon>
        <taxon>Chiroptera</taxon>
        <taxon>Yangochiroptera</taxon>
        <taxon>Vespertilionidae</taxon>
        <taxon>Myotis</taxon>
    </lineage>
</organism>
<dbReference type="Proteomes" id="UP000052978">
    <property type="component" value="Unassembled WGS sequence"/>
</dbReference>
<evidence type="ECO:0000313" key="2">
    <source>
        <dbReference type="Proteomes" id="UP000052978"/>
    </source>
</evidence>
<dbReference type="GO" id="GO:0016887">
    <property type="term" value="F:ATP hydrolysis activity"/>
    <property type="evidence" value="ECO:0007669"/>
    <property type="project" value="InterPro"/>
</dbReference>
<reference evidence="1 2" key="1">
    <citation type="journal article" date="2013" name="Nat. Commun.">
        <title>Genome analysis reveals insights into physiology and longevity of the Brandt's bat Myotis brandtii.</title>
        <authorList>
            <person name="Seim I."/>
            <person name="Fang X."/>
            <person name="Xiong Z."/>
            <person name="Lobanov A.V."/>
            <person name="Huang Z."/>
            <person name="Ma S."/>
            <person name="Feng Y."/>
            <person name="Turanov A.A."/>
            <person name="Zhu Y."/>
            <person name="Lenz T.L."/>
            <person name="Gerashchenko M.V."/>
            <person name="Fan D."/>
            <person name="Hee Yim S."/>
            <person name="Yao X."/>
            <person name="Jordan D."/>
            <person name="Xiong Y."/>
            <person name="Ma Y."/>
            <person name="Lyapunov A.N."/>
            <person name="Chen G."/>
            <person name="Kulakova O.I."/>
            <person name="Sun Y."/>
            <person name="Lee S.G."/>
            <person name="Bronson R.T."/>
            <person name="Moskalev A.A."/>
            <person name="Sunyaev S.R."/>
            <person name="Zhang G."/>
            <person name="Krogh A."/>
            <person name="Wang J."/>
            <person name="Gladyshev V.N."/>
        </authorList>
    </citation>
    <scope>NUCLEOTIDE SEQUENCE [LARGE SCALE GENOMIC DNA]</scope>
</reference>